<sequence length="71" mass="7981">MKLKKFSLSLVLISIFAFSYAYYIDENGKKVTVNRNQANIIDDIEIKEGEALSQKQIINIVNDSGSGIEEL</sequence>
<dbReference type="OrthoDB" id="5605744at2"/>
<protein>
    <submittedName>
        <fullName evidence="1">Membrane protein</fullName>
    </submittedName>
</protein>
<name>A0A097EM21_9GAMM</name>
<reference evidence="1 2" key="1">
    <citation type="submission" date="2014-10" db="EMBL/GenBank/DDBJ databases">
        <title>Whole genome sequence of Francisella endociliophora strain FSC1006, isolated from a laboratory culture of the marine ciliate Euplotes raikovi.</title>
        <authorList>
            <person name="Granberg M."/>
            <person name="Backman S."/>
            <person name="Lundmark E."/>
            <person name="Nilsson E."/>
            <person name="Karlsson E."/>
            <person name="Thelaus J."/>
            <person name="Ohrman C."/>
            <person name="Larkeryd A."/>
            <person name="Stenberg P."/>
        </authorList>
    </citation>
    <scope>NUCLEOTIDE SEQUENCE [LARGE SCALE GENOMIC DNA]</scope>
    <source>
        <strain evidence="1 2">FSC1006</strain>
    </source>
</reference>
<gene>
    <name evidence="1" type="ORF">LO80_00585</name>
</gene>
<dbReference type="EMBL" id="CP009574">
    <property type="protein sequence ID" value="AIT08616.1"/>
    <property type="molecule type" value="Genomic_DNA"/>
</dbReference>
<dbReference type="STRING" id="1547445.LO80_00585"/>
<dbReference type="HOGENOM" id="CLU_2734155_0_0_6"/>
<dbReference type="AlphaFoldDB" id="A0A097EM21"/>
<dbReference type="Proteomes" id="UP000029672">
    <property type="component" value="Chromosome"/>
</dbReference>
<organism evidence="1 2">
    <name type="scientific">Candidatus Francisella endociliophora</name>
    <dbReference type="NCBI Taxonomy" id="653937"/>
    <lineage>
        <taxon>Bacteria</taxon>
        <taxon>Pseudomonadati</taxon>
        <taxon>Pseudomonadota</taxon>
        <taxon>Gammaproteobacteria</taxon>
        <taxon>Thiotrichales</taxon>
        <taxon>Francisellaceae</taxon>
        <taxon>Francisella</taxon>
    </lineage>
</organism>
<accession>A0A097EM21</accession>
<keyword evidence="2" id="KW-1185">Reference proteome</keyword>
<dbReference type="RefSeq" id="WP_040007600.1">
    <property type="nucleotide sequence ID" value="NZ_CP009574.1"/>
</dbReference>
<proteinExistence type="predicted"/>
<dbReference type="KEGG" id="frf:LO80_00585"/>
<evidence type="ECO:0000313" key="2">
    <source>
        <dbReference type="Proteomes" id="UP000029672"/>
    </source>
</evidence>
<evidence type="ECO:0000313" key="1">
    <source>
        <dbReference type="EMBL" id="AIT08616.1"/>
    </source>
</evidence>